<organism evidence="2 3">
    <name type="scientific">Roseibium aggregatum (strain ATCC 25650 / DSM 13394 / JCM 20685 / NBRC 16684 / NCIMB 2208 / IAM 12614 / B1)</name>
    <name type="common">Stappia aggregata</name>
    <dbReference type="NCBI Taxonomy" id="384765"/>
    <lineage>
        <taxon>Bacteria</taxon>
        <taxon>Pseudomonadati</taxon>
        <taxon>Pseudomonadota</taxon>
        <taxon>Alphaproteobacteria</taxon>
        <taxon>Hyphomicrobiales</taxon>
        <taxon>Stappiaceae</taxon>
        <taxon>Roseibium</taxon>
    </lineage>
</organism>
<accession>A0NNV0</accession>
<name>A0NNV0_ROSAI</name>
<proteinExistence type="predicted"/>
<dbReference type="Gene3D" id="3.90.25.10">
    <property type="entry name" value="UDP-galactose 4-epimerase, domain 1"/>
    <property type="match status" value="1"/>
</dbReference>
<dbReference type="EMBL" id="AAUW01000002">
    <property type="protein sequence ID" value="EAV45831.1"/>
    <property type="molecule type" value="Genomic_DNA"/>
</dbReference>
<dbReference type="CDD" id="cd05252">
    <property type="entry name" value="CDP_GD_SDR_e"/>
    <property type="match status" value="1"/>
</dbReference>
<dbReference type="PANTHER" id="PTHR43245:SF10">
    <property type="entry name" value="SUGAR DEHYDRATASE_EPIMERASE YFNG-RELATED"/>
    <property type="match status" value="1"/>
</dbReference>
<feature type="domain" description="NAD(P)-binding" evidence="1">
    <location>
        <begin position="22"/>
        <end position="338"/>
    </location>
</feature>
<dbReference type="eggNOG" id="COG0451">
    <property type="taxonomic scope" value="Bacteria"/>
</dbReference>
<protein>
    <submittedName>
        <fullName evidence="2">CDP-glucose 4,6-dehydratase</fullName>
    </submittedName>
</protein>
<dbReference type="NCBIfam" id="TIGR02622">
    <property type="entry name" value="CDP_4_6_dhtase"/>
    <property type="match status" value="1"/>
</dbReference>
<dbReference type="PANTHER" id="PTHR43245">
    <property type="entry name" value="BIFUNCTIONAL POLYMYXIN RESISTANCE PROTEIN ARNA"/>
    <property type="match status" value="1"/>
</dbReference>
<dbReference type="InterPro" id="IPR050177">
    <property type="entry name" value="Lipid_A_modif_metabolic_enz"/>
</dbReference>
<evidence type="ECO:0000313" key="2">
    <source>
        <dbReference type="EMBL" id="EAV45831.1"/>
    </source>
</evidence>
<sequence length="381" mass="41436">MSTMSGFIDPHIGRAFAGRRVLITGHTGFKGGWLSAWLLHLGADVVGLSLPPNEGPGVFRSCGLDGRMDSRIADIRDPAAVQKALQGVDAEIVFHLAAQPLVRHSYRFPAETFATNVSGTANVLDAVRQMPSLRAVVVITSDKCYDNREWTWGYREIDPLGGHDPYSASKGCTELVAQAYRHAFFADSEGPQLATARAGNVIGGGDWGQERLVPDIVRAASSGVPLEIRSPEAVRPWQHVLEPLSGYLQLAARLVEDGAEFAGAWNFGPDIESTVNVRELMQMMRTAWGQGAPEVRFPEQQPGRTAALHEAGILRLDSTKARTRLGWRPQLRLAEAIGMTVDWYKAHALGEDMNECSEQQIAGYSALMAGSSLARYAMVAE</sequence>
<reference evidence="2 3" key="1">
    <citation type="submission" date="2006-05" db="EMBL/GenBank/DDBJ databases">
        <authorList>
            <person name="King G."/>
            <person name="Ferriera S."/>
            <person name="Johnson J."/>
            <person name="Kravitz S."/>
            <person name="Beeson K."/>
            <person name="Sutton G."/>
            <person name="Rogers Y.-H."/>
            <person name="Friedman R."/>
            <person name="Frazier M."/>
            <person name="Venter J.C."/>
        </authorList>
    </citation>
    <scope>NUCLEOTIDE SEQUENCE [LARGE SCALE GENOMIC DNA]</scope>
    <source>
        <strain evidence="3">ATCC 25650 / DSM 13394 / JCM 20685 / NBRC 16684 / NCIMB 2208 / IAM 12614 / B1</strain>
    </source>
</reference>
<dbReference type="InterPro" id="IPR016040">
    <property type="entry name" value="NAD(P)-bd_dom"/>
</dbReference>
<gene>
    <name evidence="2" type="ORF">SIAM614_24467</name>
</gene>
<evidence type="ECO:0000313" key="3">
    <source>
        <dbReference type="Proteomes" id="UP000004848"/>
    </source>
</evidence>
<dbReference type="Proteomes" id="UP000004848">
    <property type="component" value="Unassembled WGS sequence"/>
</dbReference>
<dbReference type="InterPro" id="IPR013445">
    <property type="entry name" value="CDP_4_6_deHydtase"/>
</dbReference>
<comment type="caution">
    <text evidence="2">The sequence shown here is derived from an EMBL/GenBank/DDBJ whole genome shotgun (WGS) entry which is preliminary data.</text>
</comment>
<dbReference type="AlphaFoldDB" id="A0NNV0"/>
<evidence type="ECO:0000259" key="1">
    <source>
        <dbReference type="Pfam" id="PF16363"/>
    </source>
</evidence>
<dbReference type="SUPFAM" id="SSF51735">
    <property type="entry name" value="NAD(P)-binding Rossmann-fold domains"/>
    <property type="match status" value="1"/>
</dbReference>
<dbReference type="Gene3D" id="3.40.50.720">
    <property type="entry name" value="NAD(P)-binding Rossmann-like Domain"/>
    <property type="match status" value="1"/>
</dbReference>
<dbReference type="InterPro" id="IPR036291">
    <property type="entry name" value="NAD(P)-bd_dom_sf"/>
</dbReference>
<dbReference type="Pfam" id="PF16363">
    <property type="entry name" value="GDP_Man_Dehyd"/>
    <property type="match status" value="1"/>
</dbReference>